<evidence type="ECO:0000256" key="1">
    <source>
        <dbReference type="SAM" id="MobiDB-lite"/>
    </source>
</evidence>
<feature type="region of interest" description="Disordered" evidence="1">
    <location>
        <begin position="39"/>
        <end position="70"/>
    </location>
</feature>
<dbReference type="VEuPathDB" id="MicrosporidiaDB:THOM_1216"/>
<sequence length="285" mass="31155">VRYATVPASSYPPCSGQQLPGSYQNTCVDQNGTVRYSPATIASYPPCHPGQQSVQQAPQPQQQPQPQQTVRQVQPAQQVCIDSTGTLKNTTEPLSLSNTYPPCSPTQQNAYPSCDSLQQRINELCKPSANTDMAGNTRNLQCVDSTGSVQQIVIEQATQCVPQNTTPSYPVCPGNVTLHLPSSTESFGPEWTTCTQPTDNVVYVYQPVNTEVEVFDPQNFQSRSAKNVSSSNQVVFNDPQFCTQYCQNRQLSPVFAEINQNGGPNVYNVNPGVCTSERKEDCCKC</sequence>
<reference evidence="2 3" key="1">
    <citation type="journal article" date="2012" name="PLoS Pathog.">
        <title>The genome of the obligate intracellular parasite Trachipleistophora hominis: new insights into microsporidian genome dynamics and reductive evolution.</title>
        <authorList>
            <person name="Heinz E."/>
            <person name="Williams T.A."/>
            <person name="Nakjang S."/>
            <person name="Noel C.J."/>
            <person name="Swan D.C."/>
            <person name="Goldberg A.V."/>
            <person name="Harris S.R."/>
            <person name="Weinmaier T."/>
            <person name="Markert S."/>
            <person name="Becher D."/>
            <person name="Bernhardt J."/>
            <person name="Dagan T."/>
            <person name="Hacker C."/>
            <person name="Lucocq J.M."/>
            <person name="Schweder T."/>
            <person name="Rattei T."/>
            <person name="Hall N."/>
            <person name="Hirt R.P."/>
            <person name="Embley T.M."/>
        </authorList>
    </citation>
    <scope>NUCLEOTIDE SEQUENCE [LARGE SCALE GENOMIC DNA]</scope>
</reference>
<evidence type="ECO:0000313" key="2">
    <source>
        <dbReference type="EMBL" id="ELQ75823.1"/>
    </source>
</evidence>
<organism evidence="2 3">
    <name type="scientific">Trachipleistophora hominis</name>
    <name type="common">Microsporidian parasite</name>
    <dbReference type="NCBI Taxonomy" id="72359"/>
    <lineage>
        <taxon>Eukaryota</taxon>
        <taxon>Fungi</taxon>
        <taxon>Fungi incertae sedis</taxon>
        <taxon>Microsporidia</taxon>
        <taxon>Pleistophoridae</taxon>
        <taxon>Trachipleistophora</taxon>
    </lineage>
</organism>
<name>L7JWH3_TRAHO</name>
<feature type="compositionally biased region" description="Low complexity" evidence="1">
    <location>
        <begin position="51"/>
        <end position="70"/>
    </location>
</feature>
<dbReference type="HOGENOM" id="CLU_978480_0_0_1"/>
<keyword evidence="3" id="KW-1185">Reference proteome</keyword>
<protein>
    <submittedName>
        <fullName evidence="2">Uncharacterized protein</fullName>
    </submittedName>
</protein>
<accession>L7JWH3</accession>
<dbReference type="OrthoDB" id="10499263at2759"/>
<evidence type="ECO:0000313" key="3">
    <source>
        <dbReference type="Proteomes" id="UP000011185"/>
    </source>
</evidence>
<dbReference type="EMBL" id="JH993919">
    <property type="protein sequence ID" value="ELQ75823.1"/>
    <property type="molecule type" value="Genomic_DNA"/>
</dbReference>
<dbReference type="AlphaFoldDB" id="L7JWH3"/>
<dbReference type="InParanoid" id="L7JWH3"/>
<dbReference type="Proteomes" id="UP000011185">
    <property type="component" value="Unassembled WGS sequence"/>
</dbReference>
<proteinExistence type="predicted"/>
<feature type="non-terminal residue" evidence="2">
    <location>
        <position position="1"/>
    </location>
</feature>
<gene>
    <name evidence="2" type="ORF">THOM_1216</name>
</gene>